<keyword evidence="1" id="KW-1133">Transmembrane helix</keyword>
<accession>A0A955L170</accession>
<evidence type="ECO:0000256" key="1">
    <source>
        <dbReference type="SAM" id="Phobius"/>
    </source>
</evidence>
<dbReference type="Proteomes" id="UP000775877">
    <property type="component" value="Unassembled WGS sequence"/>
</dbReference>
<gene>
    <name evidence="2" type="ORF">KC678_02115</name>
</gene>
<name>A0A955L170_9BACT</name>
<feature type="transmembrane region" description="Helical" evidence="1">
    <location>
        <begin position="149"/>
        <end position="167"/>
    </location>
</feature>
<feature type="transmembrane region" description="Helical" evidence="1">
    <location>
        <begin position="174"/>
        <end position="193"/>
    </location>
</feature>
<proteinExistence type="predicted"/>
<protein>
    <submittedName>
        <fullName evidence="2">Uncharacterized protein</fullName>
    </submittedName>
</protein>
<feature type="non-terminal residue" evidence="2">
    <location>
        <position position="1"/>
    </location>
</feature>
<feature type="transmembrane region" description="Helical" evidence="1">
    <location>
        <begin position="123"/>
        <end position="143"/>
    </location>
</feature>
<dbReference type="AlphaFoldDB" id="A0A955L170"/>
<organism evidence="2 3">
    <name type="scientific">Candidatus Dojkabacteria bacterium</name>
    <dbReference type="NCBI Taxonomy" id="2099670"/>
    <lineage>
        <taxon>Bacteria</taxon>
        <taxon>Candidatus Dojkabacteria</taxon>
    </lineage>
</organism>
<dbReference type="EMBL" id="JAGQLJ010000043">
    <property type="protein sequence ID" value="MCA9381034.1"/>
    <property type="molecule type" value="Genomic_DNA"/>
</dbReference>
<feature type="transmembrane region" description="Helical" evidence="1">
    <location>
        <begin position="48"/>
        <end position="70"/>
    </location>
</feature>
<comment type="caution">
    <text evidence="2">The sequence shown here is derived from an EMBL/GenBank/DDBJ whole genome shotgun (WGS) entry which is preliminary data.</text>
</comment>
<evidence type="ECO:0000313" key="2">
    <source>
        <dbReference type="EMBL" id="MCA9381034.1"/>
    </source>
</evidence>
<feature type="transmembrane region" description="Helical" evidence="1">
    <location>
        <begin position="94"/>
        <end position="116"/>
    </location>
</feature>
<keyword evidence="1" id="KW-0812">Transmembrane</keyword>
<feature type="transmembrane region" description="Helical" evidence="1">
    <location>
        <begin position="12"/>
        <end position="36"/>
    </location>
</feature>
<reference evidence="2" key="2">
    <citation type="journal article" date="2021" name="Microbiome">
        <title>Successional dynamics and alternative stable states in a saline activated sludge microbial community over 9 years.</title>
        <authorList>
            <person name="Wang Y."/>
            <person name="Ye J."/>
            <person name="Ju F."/>
            <person name="Liu L."/>
            <person name="Boyd J.A."/>
            <person name="Deng Y."/>
            <person name="Parks D.H."/>
            <person name="Jiang X."/>
            <person name="Yin X."/>
            <person name="Woodcroft B.J."/>
            <person name="Tyson G.W."/>
            <person name="Hugenholtz P."/>
            <person name="Polz M.F."/>
            <person name="Zhang T."/>
        </authorList>
    </citation>
    <scope>NUCLEOTIDE SEQUENCE</scope>
    <source>
        <strain evidence="2">HKST-UBA13</strain>
    </source>
</reference>
<keyword evidence="1" id="KW-0472">Membrane</keyword>
<sequence length="357" mass="41396">FLKVILSSLLLILAHFIIGFYLSVILIIYYFLISLYLDNSKTLKSQRLFVYAGLLVTIFVFLLHVLGFSIENNFQRKEVEVIGEFTNYTYPQSIHLIELTLGPISILLLLALINYLFSKKSRYPFMTFSFVFICISISAYLLGPTYANKFLIGFGVFGIYVITEYISKSIKSKSYKLVIFIFIAISIGLNFTLQYKKYEDFYKQDNGDRSVIVKEDDAIKEFFNNYDSKCIVLSDPYTQIIIAGFTDFSTANAQYMELDSRRTLVSFITNPSDETYSKLINITELKPYTNEDICFVYTSRLDEAIKTNQTYWTENIYSYILENNYPIRSTVALRGYLDSIGYKIVFNNPNFIVFAKE</sequence>
<evidence type="ECO:0000313" key="3">
    <source>
        <dbReference type="Proteomes" id="UP000775877"/>
    </source>
</evidence>
<reference evidence="2" key="1">
    <citation type="submission" date="2020-04" db="EMBL/GenBank/DDBJ databases">
        <authorList>
            <person name="Zhang T."/>
        </authorList>
    </citation>
    <scope>NUCLEOTIDE SEQUENCE</scope>
    <source>
        <strain evidence="2">HKST-UBA13</strain>
    </source>
</reference>